<name>A0A238KT82_9RHOB</name>
<gene>
    <name evidence="1" type="ORF">MAA8898_03284</name>
</gene>
<proteinExistence type="predicted"/>
<accession>A0A238KT82</accession>
<evidence type="ECO:0000313" key="2">
    <source>
        <dbReference type="Proteomes" id="UP000207598"/>
    </source>
</evidence>
<reference evidence="1 2" key="1">
    <citation type="submission" date="2017-05" db="EMBL/GenBank/DDBJ databases">
        <authorList>
            <person name="Song R."/>
            <person name="Chenine A.L."/>
            <person name="Ruprecht R.M."/>
        </authorList>
    </citation>
    <scope>NUCLEOTIDE SEQUENCE [LARGE SCALE GENOMIC DNA]</scope>
    <source>
        <strain evidence="1 2">CECT 8898</strain>
    </source>
</reference>
<protein>
    <submittedName>
        <fullName evidence="1">Uncharacterized protein</fullName>
    </submittedName>
</protein>
<dbReference type="AlphaFoldDB" id="A0A238KT82"/>
<keyword evidence="2" id="KW-1185">Reference proteome</keyword>
<dbReference type="Proteomes" id="UP000207598">
    <property type="component" value="Unassembled WGS sequence"/>
</dbReference>
<organism evidence="1 2">
    <name type="scientific">Maliponia aquimaris</name>
    <dbReference type="NCBI Taxonomy" id="1673631"/>
    <lineage>
        <taxon>Bacteria</taxon>
        <taxon>Pseudomonadati</taxon>
        <taxon>Pseudomonadota</taxon>
        <taxon>Alphaproteobacteria</taxon>
        <taxon>Rhodobacterales</taxon>
        <taxon>Paracoccaceae</taxon>
        <taxon>Maliponia</taxon>
    </lineage>
</organism>
<dbReference type="EMBL" id="FXYF01000009">
    <property type="protein sequence ID" value="SMX45938.1"/>
    <property type="molecule type" value="Genomic_DNA"/>
</dbReference>
<sequence>MEFLDLVSVLEPTEDEISLAASIEEISLAEDLDIDVGESQLFAVAMMRAETMVATGDKRAVCSCAGIEPDFPEIAGLRGRIISTEQVLARLLGLLDHRAVRARVCADKSADKTAEICFSCSREDVPVADVLSALESYQKDLAKRSKHYTLASLDI</sequence>
<evidence type="ECO:0000313" key="1">
    <source>
        <dbReference type="EMBL" id="SMX45938.1"/>
    </source>
</evidence>